<keyword evidence="2" id="KW-1185">Reference proteome</keyword>
<organism evidence="1 2">
    <name type="scientific">Candidatus Venteria ishoeyi</name>
    <dbReference type="NCBI Taxonomy" id="1899563"/>
    <lineage>
        <taxon>Bacteria</taxon>
        <taxon>Pseudomonadati</taxon>
        <taxon>Pseudomonadota</taxon>
        <taxon>Gammaproteobacteria</taxon>
        <taxon>Thiotrichales</taxon>
        <taxon>Thiotrichaceae</taxon>
        <taxon>Venteria</taxon>
    </lineage>
</organism>
<evidence type="ECO:0000313" key="2">
    <source>
        <dbReference type="Proteomes" id="UP000236724"/>
    </source>
</evidence>
<evidence type="ECO:0000313" key="1">
    <source>
        <dbReference type="EMBL" id="SEH06772.1"/>
    </source>
</evidence>
<gene>
    <name evidence="1" type="ORF">MBHS_02638</name>
</gene>
<dbReference type="RefSeq" id="WP_103920519.1">
    <property type="nucleotide sequence ID" value="NZ_FMSV02000504.1"/>
</dbReference>
<reference evidence="1 2" key="1">
    <citation type="submission" date="2016-10" db="EMBL/GenBank/DDBJ databases">
        <authorList>
            <person name="de Groot N.N."/>
        </authorList>
    </citation>
    <scope>NUCLEOTIDE SEQUENCE [LARGE SCALE GENOMIC DNA]</scope>
    <source>
        <strain evidence="1">MBHS1</strain>
    </source>
</reference>
<dbReference type="EMBL" id="FMSV02000504">
    <property type="protein sequence ID" value="SEH06772.1"/>
    <property type="molecule type" value="Genomic_DNA"/>
</dbReference>
<sequence>MNIRPDILQSMDTLDVQQRTEAESLVNAVLEAYVLRQTQAANDAQSLLGLAGLFDSQYSQTSTQVKSTVTAFILNKYAH</sequence>
<protein>
    <submittedName>
        <fullName evidence="1">Uncharacterized protein</fullName>
    </submittedName>
</protein>
<proteinExistence type="predicted"/>
<dbReference type="AlphaFoldDB" id="A0A1H6F9J6"/>
<name>A0A1H6F9J6_9GAMM</name>
<accession>A0A1H6F9J6</accession>
<dbReference type="Proteomes" id="UP000236724">
    <property type="component" value="Unassembled WGS sequence"/>
</dbReference>